<organism evidence="1 2">
    <name type="scientific">Pedobacter insulae</name>
    <dbReference type="NCBI Taxonomy" id="414048"/>
    <lineage>
        <taxon>Bacteria</taxon>
        <taxon>Pseudomonadati</taxon>
        <taxon>Bacteroidota</taxon>
        <taxon>Sphingobacteriia</taxon>
        <taxon>Sphingobacteriales</taxon>
        <taxon>Sphingobacteriaceae</taxon>
        <taxon>Pedobacter</taxon>
    </lineage>
</organism>
<dbReference type="RefSeq" id="WP_090991632.1">
    <property type="nucleotide sequence ID" value="NZ_FOPP01000001.1"/>
</dbReference>
<dbReference type="EMBL" id="FOPP01000001">
    <property type="protein sequence ID" value="SFG58201.1"/>
    <property type="molecule type" value="Genomic_DNA"/>
</dbReference>
<evidence type="ECO:0000313" key="1">
    <source>
        <dbReference type="EMBL" id="SFG58201.1"/>
    </source>
</evidence>
<dbReference type="AlphaFoldDB" id="A0A1I2T7D2"/>
<dbReference type="OrthoDB" id="944975at2"/>
<proteinExistence type="predicted"/>
<name>A0A1I2T7D2_9SPHI</name>
<keyword evidence="2" id="KW-1185">Reference proteome</keyword>
<reference evidence="1 2" key="1">
    <citation type="submission" date="2016-10" db="EMBL/GenBank/DDBJ databases">
        <authorList>
            <person name="de Groot N.N."/>
        </authorList>
    </citation>
    <scope>NUCLEOTIDE SEQUENCE [LARGE SCALE GENOMIC DNA]</scope>
    <source>
        <strain evidence="1 2">DSM 18684</strain>
    </source>
</reference>
<dbReference type="Proteomes" id="UP000199666">
    <property type="component" value="Unassembled WGS sequence"/>
</dbReference>
<sequence>MGIPAKEETAKAAEKSIRFSLAVHDKLQKLSAKLGRPQTLVFAQMVDYFYRTKKDPIDLNDEMLKSSILKNAQNQMGFLKTQEKIFLLPMNEKIGEVSQQQEEILEAFDEQVLQANRVRVDEHKQQMKYLVELHRLINNFNGQISAKKELKESFLYILNNYISSRDKVNVLFNQKEREQLAAETIRQVNNL</sequence>
<accession>A0A1I2T7D2</accession>
<gene>
    <name evidence="1" type="ORF">SAMN04489864_101138</name>
</gene>
<evidence type="ECO:0000313" key="2">
    <source>
        <dbReference type="Proteomes" id="UP000199666"/>
    </source>
</evidence>
<protein>
    <submittedName>
        <fullName evidence="1">Uncharacterized protein</fullName>
    </submittedName>
</protein>
<dbReference type="InterPro" id="IPR048012">
    <property type="entry name" value="BfmA-like_N"/>
</dbReference>
<dbReference type="NCBIfam" id="NF041200">
    <property type="entry name" value="mob_BfmA_Nterm"/>
    <property type="match status" value="1"/>
</dbReference>